<dbReference type="Proteomes" id="UP000184212">
    <property type="component" value="Unassembled WGS sequence"/>
</dbReference>
<dbReference type="PANTHER" id="PTHR43806">
    <property type="entry name" value="PEPTIDASE S8"/>
    <property type="match status" value="1"/>
</dbReference>
<dbReference type="STRING" id="947013.SAMN04488109_6170"/>
<dbReference type="GO" id="GO:0004252">
    <property type="term" value="F:serine-type endopeptidase activity"/>
    <property type="evidence" value="ECO:0007669"/>
    <property type="project" value="UniProtKB-UniRule"/>
</dbReference>
<protein>
    <submittedName>
        <fullName evidence="8">Subtilase family protein</fullName>
    </submittedName>
</protein>
<evidence type="ECO:0000256" key="2">
    <source>
        <dbReference type="ARBA" id="ARBA00022670"/>
    </source>
</evidence>
<dbReference type="PROSITE" id="PS00137">
    <property type="entry name" value="SUBTILASE_HIS"/>
    <property type="match status" value="1"/>
</dbReference>
<feature type="active site" description="Charge relay system" evidence="5">
    <location>
        <position position="490"/>
    </location>
</feature>
<keyword evidence="4 5" id="KW-0720">Serine protease</keyword>
<dbReference type="SUPFAM" id="SSF52743">
    <property type="entry name" value="Subtilisin-like"/>
    <property type="match status" value="1"/>
</dbReference>
<evidence type="ECO:0000259" key="7">
    <source>
        <dbReference type="Pfam" id="PF00082"/>
    </source>
</evidence>
<dbReference type="PANTHER" id="PTHR43806:SF11">
    <property type="entry name" value="CEREVISIN-RELATED"/>
    <property type="match status" value="1"/>
</dbReference>
<evidence type="ECO:0000313" key="8">
    <source>
        <dbReference type="EMBL" id="SHH92865.1"/>
    </source>
</evidence>
<keyword evidence="2 5" id="KW-0645">Protease</keyword>
<dbReference type="InterPro" id="IPR034080">
    <property type="entry name" value="Protease_P7-like_dom"/>
</dbReference>
<reference evidence="8 9" key="1">
    <citation type="submission" date="2016-11" db="EMBL/GenBank/DDBJ databases">
        <authorList>
            <person name="Jaros S."/>
            <person name="Januszkiewicz K."/>
            <person name="Wedrychowicz H."/>
        </authorList>
    </citation>
    <scope>NUCLEOTIDE SEQUENCE [LARGE SCALE GENOMIC DNA]</scope>
    <source>
        <strain evidence="8 9">DSM 24574</strain>
    </source>
</reference>
<feature type="active site" description="Charge relay system" evidence="5">
    <location>
        <position position="321"/>
    </location>
</feature>
<feature type="domain" description="Peptidase S8/S53" evidence="7">
    <location>
        <begin position="77"/>
        <end position="524"/>
    </location>
</feature>
<dbReference type="InterPro" id="IPR000209">
    <property type="entry name" value="Peptidase_S8/S53_dom"/>
</dbReference>
<dbReference type="InterPro" id="IPR023828">
    <property type="entry name" value="Peptidase_S8_Ser-AS"/>
</dbReference>
<dbReference type="InterPro" id="IPR022398">
    <property type="entry name" value="Peptidase_S8_His-AS"/>
</dbReference>
<dbReference type="PROSITE" id="PS00136">
    <property type="entry name" value="SUBTILASE_ASP"/>
    <property type="match status" value="1"/>
</dbReference>
<evidence type="ECO:0000256" key="1">
    <source>
        <dbReference type="ARBA" id="ARBA00011073"/>
    </source>
</evidence>
<dbReference type="PRINTS" id="PR00723">
    <property type="entry name" value="SUBTILISIN"/>
</dbReference>
<sequence length="571" mass="63558">MPIENQVFMMKNATRFLIFLIVLVHVRDVWATHPTPEIQDTTTVPKDWFLRDPETDHLQGLSVEKAYNTLLRGRPSKTIVVAVIDTGIDINHEDLKDVIWTNEDEIPGNGIDDDKNGYIDDVHGWNFIGGKNGNVEKDTYEVTREYARLKPRFEHADENKIAKKDKAEYALYKKVKAKYEHDFKFNKDQFDQYNQQYQVYINAFGTLSFCDSLLRAQGDGQTLTKTSLTAIAPKNDTIRFAKETLLRVLKETDDSTSVTAFLNELDGYLKQLKEGVDHYGTAVDYGYNMSYNPRDIVGDDPNNVHEKYYGNNDVTGPYARHGTHIAGVIGANRKNNIGIRGIADNVRIMSVRALPNGDERDKDIANAIRYAVDNGAQVVNMSFGKKFSPNKDLVDAAVKYAESKGVLLVHAAGNDNDNLDLEPDFPNRTFQKGGQTKTWIEVGASSWGANENLVADFSNYGKKTVDVFAPGVEIYSTIPDNGYEDLQGTSMACPTVVGVAALLFSYYPDLTANQVKTIIDQSTRKFASLKVTQPGTANEVTLDNLSITGGVINAYEAVKLAESIKSTPANK</sequence>
<dbReference type="GO" id="GO:0006508">
    <property type="term" value="P:proteolysis"/>
    <property type="evidence" value="ECO:0007669"/>
    <property type="project" value="UniProtKB-KW"/>
</dbReference>
<dbReference type="PROSITE" id="PS51892">
    <property type="entry name" value="SUBTILASE"/>
    <property type="match status" value="1"/>
</dbReference>
<gene>
    <name evidence="8" type="ORF">SAMN04488109_6170</name>
</gene>
<dbReference type="Gene3D" id="3.40.50.200">
    <property type="entry name" value="Peptidase S8/S53 domain"/>
    <property type="match status" value="2"/>
</dbReference>
<feature type="active site" description="Charge relay system" evidence="5">
    <location>
        <position position="85"/>
    </location>
</feature>
<evidence type="ECO:0000256" key="3">
    <source>
        <dbReference type="ARBA" id="ARBA00022801"/>
    </source>
</evidence>
<comment type="similarity">
    <text evidence="1 5 6">Belongs to the peptidase S8 family.</text>
</comment>
<dbReference type="PROSITE" id="PS00138">
    <property type="entry name" value="SUBTILASE_SER"/>
    <property type="match status" value="1"/>
</dbReference>
<proteinExistence type="inferred from homology"/>
<dbReference type="Pfam" id="PF00082">
    <property type="entry name" value="Peptidase_S8"/>
    <property type="match status" value="1"/>
</dbReference>
<keyword evidence="3 5" id="KW-0378">Hydrolase</keyword>
<accession>A0A1M5WYW0</accession>
<evidence type="ECO:0000256" key="4">
    <source>
        <dbReference type="ARBA" id="ARBA00022825"/>
    </source>
</evidence>
<evidence type="ECO:0000256" key="5">
    <source>
        <dbReference type="PROSITE-ProRule" id="PRU01240"/>
    </source>
</evidence>
<organism evidence="8 9">
    <name type="scientific">Chryseolinea serpens</name>
    <dbReference type="NCBI Taxonomy" id="947013"/>
    <lineage>
        <taxon>Bacteria</taxon>
        <taxon>Pseudomonadati</taxon>
        <taxon>Bacteroidota</taxon>
        <taxon>Cytophagia</taxon>
        <taxon>Cytophagales</taxon>
        <taxon>Fulvivirgaceae</taxon>
        <taxon>Chryseolinea</taxon>
    </lineage>
</organism>
<dbReference type="AlphaFoldDB" id="A0A1M5WYW0"/>
<dbReference type="EMBL" id="FQWQ01000005">
    <property type="protein sequence ID" value="SHH92865.1"/>
    <property type="molecule type" value="Genomic_DNA"/>
</dbReference>
<dbReference type="InterPro" id="IPR023827">
    <property type="entry name" value="Peptidase_S8_Asp-AS"/>
</dbReference>
<evidence type="ECO:0000313" key="9">
    <source>
        <dbReference type="Proteomes" id="UP000184212"/>
    </source>
</evidence>
<keyword evidence="9" id="KW-1185">Reference proteome</keyword>
<dbReference type="InterPro" id="IPR015500">
    <property type="entry name" value="Peptidase_S8_subtilisin-rel"/>
</dbReference>
<evidence type="ECO:0000256" key="6">
    <source>
        <dbReference type="RuleBase" id="RU003355"/>
    </source>
</evidence>
<dbReference type="InterPro" id="IPR036852">
    <property type="entry name" value="Peptidase_S8/S53_dom_sf"/>
</dbReference>
<dbReference type="CDD" id="cd07483">
    <property type="entry name" value="Peptidases_S8_Subtilisin_Novo-like"/>
    <property type="match status" value="1"/>
</dbReference>
<name>A0A1M5WYW0_9BACT</name>
<dbReference type="InterPro" id="IPR050131">
    <property type="entry name" value="Peptidase_S8_subtilisin-like"/>
</dbReference>